<evidence type="ECO:0000313" key="2">
    <source>
        <dbReference type="Proteomes" id="UP000001542"/>
    </source>
</evidence>
<dbReference type="EMBL" id="DS113537">
    <property type="protein sequence ID" value="EAY02400.1"/>
    <property type="molecule type" value="Genomic_DNA"/>
</dbReference>
<keyword evidence="2" id="KW-1185">Reference proteome</keyword>
<evidence type="ECO:0000313" key="1">
    <source>
        <dbReference type="EMBL" id="EAY02400.1"/>
    </source>
</evidence>
<name>A2EY54_TRIV3</name>
<dbReference type="VEuPathDB" id="TrichDB:TVAGG3_0413540"/>
<sequence length="199" mass="23699">MFLNVSLDGNAWITYWCEINSYYLDFYSVKENTEERELFSTIHLGFAEFIPSSNSSKPDVIEIIGTRPPMRNFRLYIYTYETFNLITLIKICKKQREQWISQPKYLRDCSISVKPHTILALRQKWNVNQGEVLIEKKTTEKIRFQLTDIEILDPIINPELPFHFRFRTRKMDDIAIHKLHSIDNMRDLFNTILTNLQSA</sequence>
<gene>
    <name evidence="1" type="ORF">TVAG_206760</name>
</gene>
<dbReference type="AlphaFoldDB" id="A2EY54"/>
<organism evidence="1 2">
    <name type="scientific">Trichomonas vaginalis (strain ATCC PRA-98 / G3)</name>
    <dbReference type="NCBI Taxonomy" id="412133"/>
    <lineage>
        <taxon>Eukaryota</taxon>
        <taxon>Metamonada</taxon>
        <taxon>Parabasalia</taxon>
        <taxon>Trichomonadida</taxon>
        <taxon>Trichomonadidae</taxon>
        <taxon>Trichomonas</taxon>
    </lineage>
</organism>
<protein>
    <submittedName>
        <fullName evidence="1">Uncharacterized protein</fullName>
    </submittedName>
</protein>
<reference evidence="1" key="1">
    <citation type="submission" date="2006-10" db="EMBL/GenBank/DDBJ databases">
        <authorList>
            <person name="Amadeo P."/>
            <person name="Zhao Q."/>
            <person name="Wortman J."/>
            <person name="Fraser-Liggett C."/>
            <person name="Carlton J."/>
        </authorList>
    </citation>
    <scope>NUCLEOTIDE SEQUENCE</scope>
    <source>
        <strain evidence="1">G3</strain>
    </source>
</reference>
<proteinExistence type="predicted"/>
<dbReference type="InParanoid" id="A2EY54"/>
<dbReference type="Proteomes" id="UP000001542">
    <property type="component" value="Unassembled WGS sequence"/>
</dbReference>
<dbReference type="VEuPathDB" id="TrichDB:TVAG_206760"/>
<dbReference type="KEGG" id="tva:4760238"/>
<accession>A2EY54</accession>
<reference evidence="1" key="2">
    <citation type="journal article" date="2007" name="Science">
        <title>Draft genome sequence of the sexually transmitted pathogen Trichomonas vaginalis.</title>
        <authorList>
            <person name="Carlton J.M."/>
            <person name="Hirt R.P."/>
            <person name="Silva J.C."/>
            <person name="Delcher A.L."/>
            <person name="Schatz M."/>
            <person name="Zhao Q."/>
            <person name="Wortman J.R."/>
            <person name="Bidwell S.L."/>
            <person name="Alsmark U.C.M."/>
            <person name="Besteiro S."/>
            <person name="Sicheritz-Ponten T."/>
            <person name="Noel C.J."/>
            <person name="Dacks J.B."/>
            <person name="Foster P.G."/>
            <person name="Simillion C."/>
            <person name="Van de Peer Y."/>
            <person name="Miranda-Saavedra D."/>
            <person name="Barton G.J."/>
            <person name="Westrop G.D."/>
            <person name="Mueller S."/>
            <person name="Dessi D."/>
            <person name="Fiori P.L."/>
            <person name="Ren Q."/>
            <person name="Paulsen I."/>
            <person name="Zhang H."/>
            <person name="Bastida-Corcuera F.D."/>
            <person name="Simoes-Barbosa A."/>
            <person name="Brown M.T."/>
            <person name="Hayes R.D."/>
            <person name="Mukherjee M."/>
            <person name="Okumura C.Y."/>
            <person name="Schneider R."/>
            <person name="Smith A.J."/>
            <person name="Vanacova S."/>
            <person name="Villalvazo M."/>
            <person name="Haas B.J."/>
            <person name="Pertea M."/>
            <person name="Feldblyum T.V."/>
            <person name="Utterback T.R."/>
            <person name="Shu C.L."/>
            <person name="Osoegawa K."/>
            <person name="de Jong P.J."/>
            <person name="Hrdy I."/>
            <person name="Horvathova L."/>
            <person name="Zubacova Z."/>
            <person name="Dolezal P."/>
            <person name="Malik S.B."/>
            <person name="Logsdon J.M. Jr."/>
            <person name="Henze K."/>
            <person name="Gupta A."/>
            <person name="Wang C.C."/>
            <person name="Dunne R.L."/>
            <person name="Upcroft J.A."/>
            <person name="Upcroft P."/>
            <person name="White O."/>
            <person name="Salzberg S.L."/>
            <person name="Tang P."/>
            <person name="Chiu C.-H."/>
            <person name="Lee Y.-S."/>
            <person name="Embley T.M."/>
            <person name="Coombs G.H."/>
            <person name="Mottram J.C."/>
            <person name="Tachezy J."/>
            <person name="Fraser-Liggett C.M."/>
            <person name="Johnson P.J."/>
        </authorList>
    </citation>
    <scope>NUCLEOTIDE SEQUENCE [LARGE SCALE GENOMIC DNA]</scope>
    <source>
        <strain evidence="1">G3</strain>
    </source>
</reference>
<dbReference type="RefSeq" id="XP_001330653.1">
    <property type="nucleotide sequence ID" value="XM_001330617.1"/>
</dbReference>